<evidence type="ECO:0000313" key="6">
    <source>
        <dbReference type="EMBL" id="BAY81509.1"/>
    </source>
</evidence>
<keyword evidence="1" id="KW-0472">Membrane</keyword>
<dbReference type="GO" id="GO:0046819">
    <property type="term" value="P:protein secretion by the type V secretion system"/>
    <property type="evidence" value="ECO:0007669"/>
    <property type="project" value="TreeGrafter"/>
</dbReference>
<evidence type="ECO:0000256" key="1">
    <source>
        <dbReference type="ARBA" id="ARBA00022452"/>
    </source>
</evidence>
<dbReference type="Proteomes" id="UP000218418">
    <property type="component" value="Chromosome"/>
</dbReference>
<evidence type="ECO:0000256" key="2">
    <source>
        <dbReference type="ARBA" id="ARBA00022692"/>
    </source>
</evidence>
<keyword evidence="7" id="KW-1185">Reference proteome</keyword>
<proteinExistence type="predicted"/>
<dbReference type="EMBL" id="AP018227">
    <property type="protein sequence ID" value="BAY81509.1"/>
    <property type="molecule type" value="Genomic_DNA"/>
</dbReference>
<dbReference type="GO" id="GO:0098046">
    <property type="term" value="C:type V protein secretion system complex"/>
    <property type="evidence" value="ECO:0007669"/>
    <property type="project" value="TreeGrafter"/>
</dbReference>
<reference evidence="6 7" key="1">
    <citation type="submission" date="2017-06" db="EMBL/GenBank/DDBJ databases">
        <title>Genome sequencing of cyanobaciteial culture collection at National Institute for Environmental Studies (NIES).</title>
        <authorList>
            <person name="Hirose Y."/>
            <person name="Shimura Y."/>
            <person name="Fujisawa T."/>
            <person name="Nakamura Y."/>
            <person name="Kawachi M."/>
        </authorList>
    </citation>
    <scope>NUCLEOTIDE SEQUENCE [LARGE SCALE GENOMIC DNA]</scope>
    <source>
        <strain evidence="6 7">NIES-267</strain>
    </source>
</reference>
<organism evidence="6 7">
    <name type="scientific">Calothrix parasitica NIES-267</name>
    <dbReference type="NCBI Taxonomy" id="1973488"/>
    <lineage>
        <taxon>Bacteria</taxon>
        <taxon>Bacillati</taxon>
        <taxon>Cyanobacteriota</taxon>
        <taxon>Cyanophyceae</taxon>
        <taxon>Nostocales</taxon>
        <taxon>Calotrichaceae</taxon>
        <taxon>Calothrix</taxon>
    </lineage>
</organism>
<evidence type="ECO:0000313" key="7">
    <source>
        <dbReference type="Proteomes" id="UP000218418"/>
    </source>
</evidence>
<evidence type="ECO:0000259" key="5">
    <source>
        <dbReference type="Pfam" id="PF08479"/>
    </source>
</evidence>
<dbReference type="Pfam" id="PF03865">
    <property type="entry name" value="ShlB"/>
    <property type="match status" value="1"/>
</dbReference>
<dbReference type="InterPro" id="IPR013686">
    <property type="entry name" value="Polypept-transport_assoc_ShlB"/>
</dbReference>
<dbReference type="Gene3D" id="2.40.160.50">
    <property type="entry name" value="membrane protein fhac: a member of the omp85/tpsb transporter family"/>
    <property type="match status" value="1"/>
</dbReference>
<dbReference type="InterPro" id="IPR005565">
    <property type="entry name" value="Hemolysn_activator_HlyB_C"/>
</dbReference>
<feature type="domain" description="Haemolysin activator HlyB C-terminal" evidence="4">
    <location>
        <begin position="223"/>
        <end position="361"/>
    </location>
</feature>
<dbReference type="PANTHER" id="PTHR34597:SF3">
    <property type="entry name" value="OUTER MEMBRANE TRANSPORTER CDIB"/>
    <property type="match status" value="1"/>
</dbReference>
<sequence>MQLVKRTIIVITSIIINITFAYKANSQSTPPEGINIPPDIPEPVEETIPEREQQPIITPTPIPPPKLQIPETPQRTEPATPSNLRFNIKKIEVLGNTVLEDEINQLVDKYQNQNLSFADLIQLRTEITQLYIDNNYQTSGAFVVNNQLLNNGIAQIQVVEGQLESIEVSGLQRLKPSYVRSRLQAASKSPLNRERLESALQLLQIDPLLQQVNAELTAGSAPGKNILQVVVKEAPAFHSGVAVANNQSPSIGSVQGNVFVRHDNLLGFGDSLSAEYGLTDGLDIYSIGYSLPVNYRNATVNLRYSNNNSEIIEDTFEDLDIRSDSETFSLSFRQPLVRKPDTEFALSVGFDLRRSQTFIAKLRGNLEQASQLIREAFENEQAAAKLIAHQLDAEPNRSILHRSAATLAIDCGELKAAERLIAKALSGNPPEEIEEELKDLFIQINLRQKNC</sequence>
<dbReference type="OrthoDB" id="596066at2"/>
<protein>
    <submittedName>
        <fullName evidence="6">Surface antigen D15 domain-containing protein</fullName>
    </submittedName>
</protein>
<evidence type="ECO:0000256" key="3">
    <source>
        <dbReference type="ARBA" id="ARBA00023237"/>
    </source>
</evidence>
<dbReference type="AlphaFoldDB" id="A0A1Z4LK16"/>
<dbReference type="InterPro" id="IPR051544">
    <property type="entry name" value="TPS_OM_transporter"/>
</dbReference>
<keyword evidence="1" id="KW-1134">Transmembrane beta strand</keyword>
<dbReference type="GO" id="GO:0008320">
    <property type="term" value="F:protein transmembrane transporter activity"/>
    <property type="evidence" value="ECO:0007669"/>
    <property type="project" value="TreeGrafter"/>
</dbReference>
<feature type="domain" description="Polypeptide-transport-associated ShlB-type" evidence="5">
    <location>
        <begin position="86"/>
        <end position="161"/>
    </location>
</feature>
<keyword evidence="2" id="KW-0812">Transmembrane</keyword>
<dbReference type="Gene3D" id="3.10.20.310">
    <property type="entry name" value="membrane protein fhac"/>
    <property type="match status" value="1"/>
</dbReference>
<name>A0A1Z4LK16_9CYAN</name>
<dbReference type="Pfam" id="PF08479">
    <property type="entry name" value="POTRA_2"/>
    <property type="match status" value="1"/>
</dbReference>
<evidence type="ECO:0000259" key="4">
    <source>
        <dbReference type="Pfam" id="PF03865"/>
    </source>
</evidence>
<dbReference type="PANTHER" id="PTHR34597">
    <property type="entry name" value="SLR1661 PROTEIN"/>
    <property type="match status" value="1"/>
</dbReference>
<gene>
    <name evidence="6" type="ORF">NIES267_09860</name>
</gene>
<accession>A0A1Z4LK16</accession>
<keyword evidence="3" id="KW-0998">Cell outer membrane</keyword>